<dbReference type="Pfam" id="PF12730">
    <property type="entry name" value="ABC2_membrane_4"/>
    <property type="match status" value="1"/>
</dbReference>
<proteinExistence type="predicted"/>
<keyword evidence="1" id="KW-0472">Membrane</keyword>
<dbReference type="EMBL" id="JBHTIU010000008">
    <property type="protein sequence ID" value="MFD0867991.1"/>
    <property type="molecule type" value="Genomic_DNA"/>
</dbReference>
<sequence length="259" mass="28758">MMGFVSLIQNEWMKINSKRQSWFFYLFLITFVLLAGLIIFFFLKSLADNIGAADFTNYMNTAFGIFITIYMMVMGAQIITDEYRDGTIKQLLIRPAGRAAILGSKYVTLLLLLLATYAILYVFSLLLGTILFGVDNSGATPGSVLGGILYQLPGLVFFVTLSFFMAVVFKSLGLAISISIVANFIGGVLTGLLSKYEWSKFIIFANTDLTVYSKNTLISSGARPFKEGMTLGFSLTVIVVYVIVLYVLANWIFARRDVQ</sequence>
<evidence type="ECO:0000313" key="3">
    <source>
        <dbReference type="Proteomes" id="UP001597120"/>
    </source>
</evidence>
<feature type="transmembrane region" description="Helical" evidence="1">
    <location>
        <begin position="172"/>
        <end position="193"/>
    </location>
</feature>
<feature type="transmembrane region" description="Helical" evidence="1">
    <location>
        <begin position="21"/>
        <end position="42"/>
    </location>
</feature>
<reference evidence="3" key="1">
    <citation type="journal article" date="2019" name="Int. J. Syst. Evol. Microbiol.">
        <title>The Global Catalogue of Microorganisms (GCM) 10K type strain sequencing project: providing services to taxonomists for standard genome sequencing and annotation.</title>
        <authorList>
            <consortium name="The Broad Institute Genomics Platform"/>
            <consortium name="The Broad Institute Genome Sequencing Center for Infectious Disease"/>
            <person name="Wu L."/>
            <person name="Ma J."/>
        </authorList>
    </citation>
    <scope>NUCLEOTIDE SEQUENCE [LARGE SCALE GENOMIC DNA]</scope>
    <source>
        <strain evidence="3">CCUG 57263</strain>
    </source>
</reference>
<dbReference type="Proteomes" id="UP001597120">
    <property type="component" value="Unassembled WGS sequence"/>
</dbReference>
<feature type="transmembrane region" description="Helical" evidence="1">
    <location>
        <begin position="62"/>
        <end position="80"/>
    </location>
</feature>
<organism evidence="2 3">
    <name type="scientific">Paenibacillus residui</name>
    <dbReference type="NCBI Taxonomy" id="629724"/>
    <lineage>
        <taxon>Bacteria</taxon>
        <taxon>Bacillati</taxon>
        <taxon>Bacillota</taxon>
        <taxon>Bacilli</taxon>
        <taxon>Bacillales</taxon>
        <taxon>Paenibacillaceae</taxon>
        <taxon>Paenibacillus</taxon>
    </lineage>
</organism>
<feature type="transmembrane region" description="Helical" evidence="1">
    <location>
        <begin position="106"/>
        <end position="132"/>
    </location>
</feature>
<feature type="transmembrane region" description="Helical" evidence="1">
    <location>
        <begin position="144"/>
        <end position="165"/>
    </location>
</feature>
<gene>
    <name evidence="2" type="ORF">ACFQ03_02435</name>
</gene>
<comment type="caution">
    <text evidence="2">The sequence shown here is derived from an EMBL/GenBank/DDBJ whole genome shotgun (WGS) entry which is preliminary data.</text>
</comment>
<keyword evidence="1" id="KW-0812">Transmembrane</keyword>
<keyword evidence="1" id="KW-1133">Transmembrane helix</keyword>
<evidence type="ECO:0000313" key="2">
    <source>
        <dbReference type="EMBL" id="MFD0867991.1"/>
    </source>
</evidence>
<keyword evidence="3" id="KW-1185">Reference proteome</keyword>
<protein>
    <submittedName>
        <fullName evidence="2">ABC transporter permease</fullName>
    </submittedName>
</protein>
<dbReference type="PANTHER" id="PTHR37305">
    <property type="entry name" value="INTEGRAL MEMBRANE PROTEIN-RELATED"/>
    <property type="match status" value="1"/>
</dbReference>
<dbReference type="RefSeq" id="WP_260981935.1">
    <property type="nucleotide sequence ID" value="NZ_JBHTIU010000008.1"/>
</dbReference>
<name>A0ABW3D3L7_9BACL</name>
<dbReference type="PANTHER" id="PTHR37305:SF1">
    <property type="entry name" value="MEMBRANE PROTEIN"/>
    <property type="match status" value="1"/>
</dbReference>
<accession>A0ABW3D3L7</accession>
<evidence type="ECO:0000256" key="1">
    <source>
        <dbReference type="SAM" id="Phobius"/>
    </source>
</evidence>
<feature type="transmembrane region" description="Helical" evidence="1">
    <location>
        <begin position="231"/>
        <end position="253"/>
    </location>
</feature>